<reference evidence="4" key="1">
    <citation type="submission" date="2016-06" db="UniProtKB">
        <authorList>
            <consortium name="WormBaseParasite"/>
        </authorList>
    </citation>
    <scope>IDENTIFICATION</scope>
</reference>
<keyword evidence="1" id="KW-0732">Signal</keyword>
<accession>A0A183CY33</accession>
<dbReference type="WBParaSite" id="GPUH_0000137601-mRNA-1">
    <property type="protein sequence ID" value="GPUH_0000137601-mRNA-1"/>
    <property type="gene ID" value="GPUH_0000137601"/>
</dbReference>
<reference evidence="2 3" key="2">
    <citation type="submission" date="2018-11" db="EMBL/GenBank/DDBJ databases">
        <authorList>
            <consortium name="Pathogen Informatics"/>
        </authorList>
    </citation>
    <scope>NUCLEOTIDE SEQUENCE [LARGE SCALE GENOMIC DNA]</scope>
</reference>
<feature type="chain" id="PRO_5043138489" evidence="1">
    <location>
        <begin position="18"/>
        <end position="220"/>
    </location>
</feature>
<proteinExistence type="predicted"/>
<dbReference type="Proteomes" id="UP000271098">
    <property type="component" value="Unassembled WGS sequence"/>
</dbReference>
<organism evidence="4">
    <name type="scientific">Gongylonema pulchrum</name>
    <dbReference type="NCBI Taxonomy" id="637853"/>
    <lineage>
        <taxon>Eukaryota</taxon>
        <taxon>Metazoa</taxon>
        <taxon>Ecdysozoa</taxon>
        <taxon>Nematoda</taxon>
        <taxon>Chromadorea</taxon>
        <taxon>Rhabditida</taxon>
        <taxon>Spirurina</taxon>
        <taxon>Spiruromorpha</taxon>
        <taxon>Spiruroidea</taxon>
        <taxon>Gongylonematidae</taxon>
        <taxon>Gongylonema</taxon>
    </lineage>
</organism>
<keyword evidence="3" id="KW-1185">Reference proteome</keyword>
<evidence type="ECO:0000313" key="4">
    <source>
        <dbReference type="WBParaSite" id="GPUH_0000137601-mRNA-1"/>
    </source>
</evidence>
<gene>
    <name evidence="2" type="ORF">GPUH_LOCUS1374</name>
</gene>
<evidence type="ECO:0000256" key="1">
    <source>
        <dbReference type="SAM" id="SignalP"/>
    </source>
</evidence>
<dbReference type="OrthoDB" id="5814741at2759"/>
<evidence type="ECO:0000313" key="2">
    <source>
        <dbReference type="EMBL" id="VDK29910.1"/>
    </source>
</evidence>
<evidence type="ECO:0000313" key="3">
    <source>
        <dbReference type="Proteomes" id="UP000271098"/>
    </source>
</evidence>
<sequence length="220" mass="24940">MTIKTLVLLFLNYCRFSENILTVSPDEVKFGRHREVADIVENEWQQANHLNWIRNGVLDWSKDWSVPPVTGYLRILLGGSVAVPHSFAGLLSMVQLYNGSVSNVRISEMAHQCRSWLQSLVSSDEIPVVEWDQFTGVERWNRVFPGICTVSECLLNNQHCSAEIDKLPPQVVSCPTDIYLLSTERLTPVTWSPSNVTEMFVDNGTVEMTSNFNSGDVFTW</sequence>
<name>A0A183CY33_9BILA</name>
<dbReference type="EMBL" id="UYRT01001641">
    <property type="protein sequence ID" value="VDK29910.1"/>
    <property type="molecule type" value="Genomic_DNA"/>
</dbReference>
<protein>
    <submittedName>
        <fullName evidence="4">Glycoprotein</fullName>
    </submittedName>
</protein>
<dbReference type="AlphaFoldDB" id="A0A183CY33"/>
<feature type="signal peptide" evidence="1">
    <location>
        <begin position="1"/>
        <end position="17"/>
    </location>
</feature>